<evidence type="ECO:0000256" key="6">
    <source>
        <dbReference type="ARBA" id="ARBA00023268"/>
    </source>
</evidence>
<dbReference type="InterPro" id="IPR049551">
    <property type="entry name" value="PKS_DH_C"/>
</dbReference>
<feature type="domain" description="PKS/mFAS DH" evidence="10">
    <location>
        <begin position="957"/>
        <end position="1261"/>
    </location>
</feature>
<dbReference type="SUPFAM" id="SSF51735">
    <property type="entry name" value="NAD(P)-binding Rossmann-fold domains"/>
    <property type="match status" value="1"/>
</dbReference>
<dbReference type="Pfam" id="PF00109">
    <property type="entry name" value="ketoacyl-synt"/>
    <property type="match status" value="1"/>
</dbReference>
<dbReference type="GO" id="GO:0004315">
    <property type="term" value="F:3-oxoacyl-[acyl-carrier-protein] synthase activity"/>
    <property type="evidence" value="ECO:0007669"/>
    <property type="project" value="InterPro"/>
</dbReference>
<accession>A0AAE0HPX6</accession>
<dbReference type="Pfam" id="PF21089">
    <property type="entry name" value="PKS_DH_N"/>
    <property type="match status" value="1"/>
</dbReference>
<feature type="region of interest" description="C-terminal hotdog fold" evidence="7">
    <location>
        <begin position="1101"/>
        <end position="1261"/>
    </location>
</feature>
<name>A0AAE0HPX6_9PEZI</name>
<keyword evidence="4" id="KW-0521">NADP</keyword>
<dbReference type="InterPro" id="IPR013968">
    <property type="entry name" value="PKS_KR"/>
</dbReference>
<dbReference type="SUPFAM" id="SSF53901">
    <property type="entry name" value="Thiolase-like"/>
    <property type="match status" value="1"/>
</dbReference>
<dbReference type="CDD" id="cd05274">
    <property type="entry name" value="KR_FAS_SDR_x"/>
    <property type="match status" value="1"/>
</dbReference>
<evidence type="ECO:0000313" key="11">
    <source>
        <dbReference type="EMBL" id="KAK3299661.1"/>
    </source>
</evidence>
<dbReference type="InterPro" id="IPR001227">
    <property type="entry name" value="Ac_transferase_dom_sf"/>
</dbReference>
<evidence type="ECO:0000259" key="10">
    <source>
        <dbReference type="PROSITE" id="PS52019"/>
    </source>
</evidence>
<keyword evidence="6" id="KW-0511">Multifunctional enzyme</keyword>
<dbReference type="InterPro" id="IPR049552">
    <property type="entry name" value="PKS_DH_N"/>
</dbReference>
<dbReference type="SMART" id="SM00825">
    <property type="entry name" value="PKS_KS"/>
    <property type="match status" value="1"/>
</dbReference>
<dbReference type="InterPro" id="IPR014030">
    <property type="entry name" value="Ketoacyl_synth_N"/>
</dbReference>
<evidence type="ECO:0000256" key="3">
    <source>
        <dbReference type="ARBA" id="ARBA00022679"/>
    </source>
</evidence>
<dbReference type="InterPro" id="IPR014031">
    <property type="entry name" value="Ketoacyl_synth_C"/>
</dbReference>
<dbReference type="Pfam" id="PF14765">
    <property type="entry name" value="PS-DH"/>
    <property type="match status" value="1"/>
</dbReference>
<dbReference type="PROSITE" id="PS52019">
    <property type="entry name" value="PKS_MFAS_DH"/>
    <property type="match status" value="1"/>
</dbReference>
<dbReference type="Gene3D" id="1.10.1200.10">
    <property type="entry name" value="ACP-like"/>
    <property type="match status" value="1"/>
</dbReference>
<evidence type="ECO:0000256" key="2">
    <source>
        <dbReference type="ARBA" id="ARBA00022553"/>
    </source>
</evidence>
<dbReference type="RefSeq" id="XP_062663175.1">
    <property type="nucleotide sequence ID" value="XM_062801168.1"/>
</dbReference>
<keyword evidence="3" id="KW-0808">Transferase</keyword>
<dbReference type="SMART" id="SM00822">
    <property type="entry name" value="PKS_KR"/>
    <property type="match status" value="1"/>
</dbReference>
<protein>
    <submittedName>
        <fullName evidence="11">Polyketide synthase</fullName>
    </submittedName>
</protein>
<dbReference type="InterPro" id="IPR036291">
    <property type="entry name" value="NAD(P)-bd_dom_sf"/>
</dbReference>
<feature type="domain" description="Carrier" evidence="8">
    <location>
        <begin position="2102"/>
        <end position="2178"/>
    </location>
</feature>
<dbReference type="InterPro" id="IPR018201">
    <property type="entry name" value="Ketoacyl_synth_AS"/>
</dbReference>
<evidence type="ECO:0000259" key="9">
    <source>
        <dbReference type="PROSITE" id="PS52004"/>
    </source>
</evidence>
<dbReference type="InterPro" id="IPR057326">
    <property type="entry name" value="KR_dom"/>
</dbReference>
<proteinExistence type="predicted"/>
<evidence type="ECO:0000256" key="4">
    <source>
        <dbReference type="ARBA" id="ARBA00022857"/>
    </source>
</evidence>
<dbReference type="Pfam" id="PF08659">
    <property type="entry name" value="KR"/>
    <property type="match status" value="1"/>
</dbReference>
<evidence type="ECO:0000256" key="7">
    <source>
        <dbReference type="PROSITE-ProRule" id="PRU01363"/>
    </source>
</evidence>
<feature type="active site" description="Proton donor; for dehydratase activity" evidence="7">
    <location>
        <position position="1166"/>
    </location>
</feature>
<dbReference type="Pfam" id="PF00698">
    <property type="entry name" value="Acyl_transf_1"/>
    <property type="match status" value="1"/>
</dbReference>
<organism evidence="11 12">
    <name type="scientific">Chaetomium fimeti</name>
    <dbReference type="NCBI Taxonomy" id="1854472"/>
    <lineage>
        <taxon>Eukaryota</taxon>
        <taxon>Fungi</taxon>
        <taxon>Dikarya</taxon>
        <taxon>Ascomycota</taxon>
        <taxon>Pezizomycotina</taxon>
        <taxon>Sordariomycetes</taxon>
        <taxon>Sordariomycetidae</taxon>
        <taxon>Sordariales</taxon>
        <taxon>Chaetomiaceae</taxon>
        <taxon>Chaetomium</taxon>
    </lineage>
</organism>
<dbReference type="InterPro" id="IPR049900">
    <property type="entry name" value="PKS_mFAS_DH"/>
</dbReference>
<evidence type="ECO:0000259" key="8">
    <source>
        <dbReference type="PROSITE" id="PS50075"/>
    </source>
</evidence>
<dbReference type="SUPFAM" id="SSF47336">
    <property type="entry name" value="ACP-like"/>
    <property type="match status" value="1"/>
</dbReference>
<dbReference type="PROSITE" id="PS00606">
    <property type="entry name" value="KS3_1"/>
    <property type="match status" value="1"/>
</dbReference>
<keyword evidence="12" id="KW-1185">Reference proteome</keyword>
<dbReference type="GO" id="GO:0006633">
    <property type="term" value="P:fatty acid biosynthetic process"/>
    <property type="evidence" value="ECO:0007669"/>
    <property type="project" value="InterPro"/>
</dbReference>
<evidence type="ECO:0000313" key="12">
    <source>
        <dbReference type="Proteomes" id="UP001278766"/>
    </source>
</evidence>
<dbReference type="InterPro" id="IPR014043">
    <property type="entry name" value="Acyl_transferase_dom"/>
</dbReference>
<dbReference type="InterPro" id="IPR016036">
    <property type="entry name" value="Malonyl_transacylase_ACP-bd"/>
</dbReference>
<dbReference type="PANTHER" id="PTHR43775:SF50">
    <property type="entry name" value="HIGHLY REDUCING POLYKETIDE SYNTHASE SRDA"/>
    <property type="match status" value="1"/>
</dbReference>
<dbReference type="SUPFAM" id="SSF55048">
    <property type="entry name" value="Probable ACP-binding domain of malonyl-CoA ACP transacylase"/>
    <property type="match status" value="1"/>
</dbReference>
<dbReference type="Gene3D" id="3.40.47.10">
    <property type="match status" value="1"/>
</dbReference>
<dbReference type="Pfam" id="PF16197">
    <property type="entry name" value="KAsynt_C_assoc"/>
    <property type="match status" value="1"/>
</dbReference>
<dbReference type="GeneID" id="87838116"/>
<dbReference type="PANTHER" id="PTHR43775">
    <property type="entry name" value="FATTY ACID SYNTHASE"/>
    <property type="match status" value="1"/>
</dbReference>
<dbReference type="Gene3D" id="3.40.366.10">
    <property type="entry name" value="Malonyl-Coenzyme A Acyl Carrier Protein, domain 2"/>
    <property type="match status" value="1"/>
</dbReference>
<dbReference type="Gene3D" id="3.10.129.110">
    <property type="entry name" value="Polyketide synthase dehydratase"/>
    <property type="match status" value="1"/>
</dbReference>
<dbReference type="Gene3D" id="3.40.50.720">
    <property type="entry name" value="NAD(P)-binding Rossmann-like Domain"/>
    <property type="match status" value="2"/>
</dbReference>
<dbReference type="PROSITE" id="PS52004">
    <property type="entry name" value="KS3_2"/>
    <property type="match status" value="1"/>
</dbReference>
<dbReference type="InterPro" id="IPR016035">
    <property type="entry name" value="Acyl_Trfase/lysoPLipase"/>
</dbReference>
<evidence type="ECO:0000256" key="1">
    <source>
        <dbReference type="ARBA" id="ARBA00022450"/>
    </source>
</evidence>
<keyword evidence="2" id="KW-0597">Phosphoprotein</keyword>
<feature type="active site" description="Proton acceptor; for dehydratase activity" evidence="7">
    <location>
        <position position="989"/>
    </location>
</feature>
<reference evidence="11" key="2">
    <citation type="submission" date="2023-06" db="EMBL/GenBank/DDBJ databases">
        <authorList>
            <consortium name="Lawrence Berkeley National Laboratory"/>
            <person name="Haridas S."/>
            <person name="Hensen N."/>
            <person name="Bonometti L."/>
            <person name="Westerberg I."/>
            <person name="Brannstrom I.O."/>
            <person name="Guillou S."/>
            <person name="Cros-Aarteil S."/>
            <person name="Calhoun S."/>
            <person name="Kuo A."/>
            <person name="Mondo S."/>
            <person name="Pangilinan J."/>
            <person name="Riley R."/>
            <person name="Labutti K."/>
            <person name="Andreopoulos B."/>
            <person name="Lipzen A."/>
            <person name="Chen C."/>
            <person name="Yanf M."/>
            <person name="Daum C."/>
            <person name="Ng V."/>
            <person name="Clum A."/>
            <person name="Steindorff A."/>
            <person name="Ohm R."/>
            <person name="Martin F."/>
            <person name="Silar P."/>
            <person name="Natvig D."/>
            <person name="Lalanne C."/>
            <person name="Gautier V."/>
            <person name="Ament-Velasquez S.L."/>
            <person name="Kruys A."/>
            <person name="Hutchinson M.I."/>
            <person name="Powell A.J."/>
            <person name="Barry K."/>
            <person name="Miller A.N."/>
            <person name="Grigoriev I.V."/>
            <person name="Debuchy R."/>
            <person name="Gladieux P."/>
            <person name="Thoren M.H."/>
            <person name="Johannesson H."/>
        </authorList>
    </citation>
    <scope>NUCLEOTIDE SEQUENCE</scope>
    <source>
        <strain evidence="11">CBS 168.71</strain>
    </source>
</reference>
<gene>
    <name evidence="11" type="ORF">B0H64DRAFT_337755</name>
</gene>
<dbReference type="InterPro" id="IPR042104">
    <property type="entry name" value="PKS_dehydratase_sf"/>
</dbReference>
<keyword evidence="5" id="KW-0560">Oxidoreductase</keyword>
<dbReference type="SUPFAM" id="SSF52151">
    <property type="entry name" value="FabD/lysophospholipase-like"/>
    <property type="match status" value="1"/>
</dbReference>
<dbReference type="SMART" id="SM00826">
    <property type="entry name" value="PKS_DH"/>
    <property type="match status" value="1"/>
</dbReference>
<dbReference type="Proteomes" id="UP001278766">
    <property type="component" value="Unassembled WGS sequence"/>
</dbReference>
<dbReference type="InterPro" id="IPR020841">
    <property type="entry name" value="PKS_Beta-ketoAc_synthase_dom"/>
</dbReference>
<dbReference type="CDD" id="cd00833">
    <property type="entry name" value="PKS"/>
    <property type="match status" value="1"/>
</dbReference>
<dbReference type="InterPro" id="IPR009081">
    <property type="entry name" value="PP-bd_ACP"/>
</dbReference>
<keyword evidence="1" id="KW-0596">Phosphopantetheine</keyword>
<evidence type="ECO:0000256" key="5">
    <source>
        <dbReference type="ARBA" id="ARBA00023002"/>
    </source>
</evidence>
<dbReference type="InterPro" id="IPR050091">
    <property type="entry name" value="PKS_NRPS_Biosynth_Enz"/>
</dbReference>
<dbReference type="EMBL" id="JAUEPN010000002">
    <property type="protein sequence ID" value="KAK3299661.1"/>
    <property type="molecule type" value="Genomic_DNA"/>
</dbReference>
<dbReference type="InterPro" id="IPR036736">
    <property type="entry name" value="ACP-like_sf"/>
</dbReference>
<dbReference type="Pfam" id="PF00550">
    <property type="entry name" value="PP-binding"/>
    <property type="match status" value="1"/>
</dbReference>
<dbReference type="GO" id="GO:0004312">
    <property type="term" value="F:fatty acid synthase activity"/>
    <property type="evidence" value="ECO:0007669"/>
    <property type="project" value="TreeGrafter"/>
</dbReference>
<feature type="region of interest" description="N-terminal hotdog fold" evidence="7">
    <location>
        <begin position="957"/>
        <end position="1087"/>
    </location>
</feature>
<dbReference type="SMART" id="SM00827">
    <property type="entry name" value="PKS_AT"/>
    <property type="match status" value="1"/>
</dbReference>
<dbReference type="InterPro" id="IPR016039">
    <property type="entry name" value="Thiolase-like"/>
</dbReference>
<dbReference type="InterPro" id="IPR020807">
    <property type="entry name" value="PKS_DH"/>
</dbReference>
<dbReference type="Pfam" id="PF02801">
    <property type="entry name" value="Ketoacyl-synt_C"/>
    <property type="match status" value="1"/>
</dbReference>
<dbReference type="PROSITE" id="PS50075">
    <property type="entry name" value="CARRIER"/>
    <property type="match status" value="1"/>
</dbReference>
<reference evidence="11" key="1">
    <citation type="journal article" date="2023" name="Mol. Phylogenet. Evol.">
        <title>Genome-scale phylogeny and comparative genomics of the fungal order Sordariales.</title>
        <authorList>
            <person name="Hensen N."/>
            <person name="Bonometti L."/>
            <person name="Westerberg I."/>
            <person name="Brannstrom I.O."/>
            <person name="Guillou S."/>
            <person name="Cros-Aarteil S."/>
            <person name="Calhoun S."/>
            <person name="Haridas S."/>
            <person name="Kuo A."/>
            <person name="Mondo S."/>
            <person name="Pangilinan J."/>
            <person name="Riley R."/>
            <person name="LaButti K."/>
            <person name="Andreopoulos B."/>
            <person name="Lipzen A."/>
            <person name="Chen C."/>
            <person name="Yan M."/>
            <person name="Daum C."/>
            <person name="Ng V."/>
            <person name="Clum A."/>
            <person name="Steindorff A."/>
            <person name="Ohm R.A."/>
            <person name="Martin F."/>
            <person name="Silar P."/>
            <person name="Natvig D.O."/>
            <person name="Lalanne C."/>
            <person name="Gautier V."/>
            <person name="Ament-Velasquez S.L."/>
            <person name="Kruys A."/>
            <person name="Hutchinson M.I."/>
            <person name="Powell A.J."/>
            <person name="Barry K."/>
            <person name="Miller A.N."/>
            <person name="Grigoriev I.V."/>
            <person name="Debuchy R."/>
            <person name="Gladieux P."/>
            <person name="Hiltunen Thoren M."/>
            <person name="Johannesson H."/>
        </authorList>
    </citation>
    <scope>NUCLEOTIDE SEQUENCE</scope>
    <source>
        <strain evidence="11">CBS 168.71</strain>
    </source>
</reference>
<sequence>MPFIDVDDQQGLEPIAIVGMACRLPGSIDTAAKFWDTLREKRSVRTPKVPSNRFNIDAHYHPDNARPGSYSSLGGYFLDGNPVDFDPTFFNMTPVEAQWLDPQQRKMLEVCFEVFENAGLRLEDLAGSKTGVYAASFTSDYQQMSIFERDFRHNYAATGVDPGIISNRINNVFDLHGPSCLINTACSSALYAIHNACHALRSRDCDGAVAAGSNLIMMVDQQMNTAKLGVLSPTSECHTFDESADGYGRAEAAGALFLKRLSDAVRDKDVIRGVIRTSAVNTNGKVEGMGITFPNALGQERVLRQAYETAGLDPTETAYLECHGTGTPAGDPVEVRAVARGMNDTRSREKPLILGAAKANIGHSEAASGIFATMKAALVTEKAEIPGVYGFRKLNPNIKDKEWNVQIAKDLTAWPAGFDVRRASVSSFGYGGTNAHLVVEAVESMVPFYNWHGETKVAANYTYDRESLDRPFLLTMSAHDQKTLLRNIGAHQAIASEYYVPDLAYTLNERRTRFSGARGYTVVWPGEEAAAFVPDRFTFSRKAAPPPKAAAFDLGFVFTGQGAQWARMGCESMRQFPLFRETIDALQRVLKRVVEPGHQSAWSLRDVLEAPDESSIVGQPDVSQPACTAVQIAMVDLFASWGITPAVVVGHSSGEIAAAYAAGRISAPEAILAGYFRGRAVAHAAPPGTMLAVGLGAGEVQDYIDLLPPEVADRIAIACENSPDSTTLSGRSEDIIELKKTFDHAGIFARQLKTGKAYHSPHMADVAPLYERLYAAAHANLRGSDFAWRQAPTSMVSSVTGSEVQESELSISYWCDNLRNRVRFSTAVQALAEKPELAHVKVLVEVGPHTALKGPVEQIIANRFDLQYVGSMVRGKNDAVCLLNTAGELFLRGYDVQFDAVNRMVGGSRSIVGPKGGSHRQGHCLVGLPPYQWNYERTYWHEPRAIADLRTSKQPRHDILGRRIFGLSDRAPVWKNMLRQRDVAWFPHHTLGTDVVFPAAGHVSLAIEALLQQLDREPATLGGVRLANVDIRKALIIPESDDGIEVHTRLQAHDSGGWYTFTVESISAGGVWTQHSAGQIRAKQAHDGAADLECPYQPSQLHRRVSPKRWYRSLNRVGFRYGTSFQAMTRSVRADGRHRWASSGIKVCTRQTDLESRYLLHPSTIDGCLHVVIAAAHKGLHKEMAWGVIPLSIEDMSIAFPSEAAGDLRTDATCTAWVDDDAHSSRHFWGHAQLQSESGCLMEIRSLKMVAYEAAVPLSSVEPGPREPYRVVTWKESEEAQRLLQAGSSESVVGHVAVLAPEKHSGLGQAVGGTLLPLASCTPDDLARFRGIVIDDADGSVLERATEETWASLQRILLQTAKAIVWVTRGANEGSSLSSGLPQGFLRAVRSESPTTRIALVDADMESPTSAVAALVLNQLATFAAPNYPGDGQPDVEFWLTEHSHLLVPRLEPHNDLNRSFYGQAQVQSAGFLSSGDSYTGRAEDDRLVWEEAPVAKDLGPREVEVRVERAEFTPGDLASRPEKAGMRLVTGTVVRAGRALDEAALTGRLVVAYVDRKPGEFLRTHATTSAFAALGGDRADRPDLLASLSQVAKAVDALALTSDQSLGGQQRVLVLTQAPVKGRAASPFHDALVRLSAQLGFELVTVDDGASRGEIRRRVSAAQTVIVAGAPNVEAVQAAWQATPSGSSFAFGDGASVDTYGPLDVRPFARGVVLRACGTEPRRVLEVTAALWHRSSDLDHASGYIFNVGEVSNSLEAAKKDVGKSAGANILELSYGDIEVPTRECTSQHVQFCPTSAYLLVGCLGGLGRSLTTWMLEHGCRNFCFLSRSGATSTEAQDVLGRLEAAGACVRVFRADAGDEQAVAEVVRSIAAEQPIRGVVHAAMVLRDGLYENMSLAAYQAVLRPKMQGALALDRALGNTPLDFFLLTSSISAVLGNPGQANYCAANSFLDALALDRRRRGLAGCSLALPAVEDVGVVAENTAVAEALGRKMPFAIDEKEMLAGFAAAMMHGRPQAEATRAVTLGDAQLVLGLEPEAMLRAMDDDGVDLADAFWHRDARMASVRAAIEAKRQERGAGARTNGEERSFASTLEGLPQDEMVQALALHIAKRTARILGLELDTFETEGASVASYGVDSMIGVELQRWIFTEFGQKISVSTLSDPSTTFSSLAGSAAEHMGLLGKEE</sequence>
<feature type="domain" description="Ketosynthase family 3 (KS3)" evidence="9">
    <location>
        <begin position="12"/>
        <end position="441"/>
    </location>
</feature>
<dbReference type="InterPro" id="IPR032821">
    <property type="entry name" value="PKS_assoc"/>
</dbReference>
<dbReference type="GO" id="GO:0016491">
    <property type="term" value="F:oxidoreductase activity"/>
    <property type="evidence" value="ECO:0007669"/>
    <property type="project" value="UniProtKB-KW"/>
</dbReference>
<comment type="caution">
    <text evidence="11">The sequence shown here is derived from an EMBL/GenBank/DDBJ whole genome shotgun (WGS) entry which is preliminary data.</text>
</comment>
<dbReference type="GO" id="GO:0044550">
    <property type="term" value="P:secondary metabolite biosynthetic process"/>
    <property type="evidence" value="ECO:0007669"/>
    <property type="project" value="UniProtKB-ARBA"/>
</dbReference>